<accession>A0A2C9JPG4</accession>
<dbReference type="KEGG" id="bgt:106062343"/>
<evidence type="ECO:0000256" key="1">
    <source>
        <dbReference type="SAM" id="MobiDB-lite"/>
    </source>
</evidence>
<feature type="compositionally biased region" description="Low complexity" evidence="1">
    <location>
        <begin position="45"/>
        <end position="61"/>
    </location>
</feature>
<name>A0A2C9JPG4_BIOGL</name>
<dbReference type="InterPro" id="IPR000884">
    <property type="entry name" value="TSP1_rpt"/>
</dbReference>
<feature type="region of interest" description="Disordered" evidence="1">
    <location>
        <begin position="33"/>
        <end position="61"/>
    </location>
</feature>
<dbReference type="Proteomes" id="UP000076420">
    <property type="component" value="Unassembled WGS sequence"/>
</dbReference>
<gene>
    <name evidence="2" type="primary">106062343</name>
</gene>
<evidence type="ECO:0000313" key="3">
    <source>
        <dbReference type="Proteomes" id="UP000076420"/>
    </source>
</evidence>
<dbReference type="EnsemblMetazoa" id="BGLB005805-RB">
    <property type="protein sequence ID" value="BGLB005805-PB"/>
    <property type="gene ID" value="BGLB005805"/>
</dbReference>
<dbReference type="AlphaFoldDB" id="A0A2C9JPG4"/>
<reference evidence="2" key="1">
    <citation type="submission" date="2020-05" db="UniProtKB">
        <authorList>
            <consortium name="EnsemblMetazoa"/>
        </authorList>
    </citation>
    <scope>IDENTIFICATION</scope>
    <source>
        <strain evidence="2">BB02</strain>
    </source>
</reference>
<proteinExistence type="predicted"/>
<dbReference type="PROSITE" id="PS50092">
    <property type="entry name" value="TSP1"/>
    <property type="match status" value="1"/>
</dbReference>
<sequence length="146" mass="16202">MTKPKVVTTMKPTSPTTMRTTAATRVKVTTPQPTTKILPSEGSPTTLVATTTSTTTASPTTSTTKATKTIVTTRKTEVKFTTVNEVSITPGMFSSWSHWMCDRDCQNTRQHRKRLCIRTASSYCYGPTIEWRKSSCYVNRVCPRGL</sequence>
<protein>
    <submittedName>
        <fullName evidence="2">Uncharacterized protein</fullName>
    </submittedName>
</protein>
<dbReference type="VEuPathDB" id="VectorBase:BGLAX_052076"/>
<dbReference type="VEuPathDB" id="VectorBase:BGLB005805"/>
<evidence type="ECO:0000313" key="2">
    <source>
        <dbReference type="EnsemblMetazoa" id="BGLB005805-PB"/>
    </source>
</evidence>
<organism evidence="2 3">
    <name type="scientific">Biomphalaria glabrata</name>
    <name type="common">Bloodfluke planorb</name>
    <name type="synonym">Freshwater snail</name>
    <dbReference type="NCBI Taxonomy" id="6526"/>
    <lineage>
        <taxon>Eukaryota</taxon>
        <taxon>Metazoa</taxon>
        <taxon>Spiralia</taxon>
        <taxon>Lophotrochozoa</taxon>
        <taxon>Mollusca</taxon>
        <taxon>Gastropoda</taxon>
        <taxon>Heterobranchia</taxon>
        <taxon>Euthyneura</taxon>
        <taxon>Panpulmonata</taxon>
        <taxon>Hygrophila</taxon>
        <taxon>Lymnaeoidea</taxon>
        <taxon>Planorbidae</taxon>
        <taxon>Biomphalaria</taxon>
    </lineage>
</organism>